<feature type="region of interest" description="Disordered" evidence="1">
    <location>
        <begin position="80"/>
        <end position="107"/>
    </location>
</feature>
<sequence>MAKSDPHIIKRHITLYIHKQSLLILLARSSTTHHRHSLYPPISIPGRLITIPFMPVPCEMAAAVSCFKEQWINLRENLSPGTITCPNCRRRERGPPRWRGRPSSLNRFPFRQSCYHED</sequence>
<gene>
    <name evidence="2" type="ORF">AVEN_229814_1</name>
</gene>
<comment type="caution">
    <text evidence="2">The sequence shown here is derived from an EMBL/GenBank/DDBJ whole genome shotgun (WGS) entry which is preliminary data.</text>
</comment>
<organism evidence="2 3">
    <name type="scientific">Araneus ventricosus</name>
    <name type="common">Orbweaver spider</name>
    <name type="synonym">Epeira ventricosa</name>
    <dbReference type="NCBI Taxonomy" id="182803"/>
    <lineage>
        <taxon>Eukaryota</taxon>
        <taxon>Metazoa</taxon>
        <taxon>Ecdysozoa</taxon>
        <taxon>Arthropoda</taxon>
        <taxon>Chelicerata</taxon>
        <taxon>Arachnida</taxon>
        <taxon>Araneae</taxon>
        <taxon>Araneomorphae</taxon>
        <taxon>Entelegynae</taxon>
        <taxon>Araneoidea</taxon>
        <taxon>Araneidae</taxon>
        <taxon>Araneus</taxon>
    </lineage>
</organism>
<protein>
    <submittedName>
        <fullName evidence="2">Uncharacterized protein</fullName>
    </submittedName>
</protein>
<evidence type="ECO:0000313" key="2">
    <source>
        <dbReference type="EMBL" id="GBN95593.1"/>
    </source>
</evidence>
<keyword evidence="3" id="KW-1185">Reference proteome</keyword>
<evidence type="ECO:0000313" key="3">
    <source>
        <dbReference type="Proteomes" id="UP000499080"/>
    </source>
</evidence>
<name>A0A4Y2T720_ARAVE</name>
<dbReference type="AlphaFoldDB" id="A0A4Y2T720"/>
<proteinExistence type="predicted"/>
<dbReference type="Proteomes" id="UP000499080">
    <property type="component" value="Unassembled WGS sequence"/>
</dbReference>
<feature type="compositionally biased region" description="Basic residues" evidence="1">
    <location>
        <begin position="88"/>
        <end position="100"/>
    </location>
</feature>
<reference evidence="2 3" key="1">
    <citation type="journal article" date="2019" name="Sci. Rep.">
        <title>Orb-weaving spider Araneus ventricosus genome elucidates the spidroin gene catalogue.</title>
        <authorList>
            <person name="Kono N."/>
            <person name="Nakamura H."/>
            <person name="Ohtoshi R."/>
            <person name="Moran D.A.P."/>
            <person name="Shinohara A."/>
            <person name="Yoshida Y."/>
            <person name="Fujiwara M."/>
            <person name="Mori M."/>
            <person name="Tomita M."/>
            <person name="Arakawa K."/>
        </authorList>
    </citation>
    <scope>NUCLEOTIDE SEQUENCE [LARGE SCALE GENOMIC DNA]</scope>
</reference>
<accession>A0A4Y2T720</accession>
<evidence type="ECO:0000256" key="1">
    <source>
        <dbReference type="SAM" id="MobiDB-lite"/>
    </source>
</evidence>
<dbReference type="EMBL" id="BGPR01026124">
    <property type="protein sequence ID" value="GBN95593.1"/>
    <property type="molecule type" value="Genomic_DNA"/>
</dbReference>